<evidence type="ECO:0000313" key="3">
    <source>
        <dbReference type="EMBL" id="GAH89575.1"/>
    </source>
</evidence>
<evidence type="ECO:0000259" key="2">
    <source>
        <dbReference type="Pfam" id="PF07460"/>
    </source>
</evidence>
<feature type="domain" description="Nuclease associated modular" evidence="2">
    <location>
        <begin position="17"/>
        <end position="42"/>
    </location>
</feature>
<gene>
    <name evidence="3" type="ORF">S03H2_58733</name>
</gene>
<dbReference type="Pfam" id="PF07460">
    <property type="entry name" value="NUMOD3"/>
    <property type="match status" value="1"/>
</dbReference>
<organism evidence="3">
    <name type="scientific">marine sediment metagenome</name>
    <dbReference type="NCBI Taxonomy" id="412755"/>
    <lineage>
        <taxon>unclassified sequences</taxon>
        <taxon>metagenomes</taxon>
        <taxon>ecological metagenomes</taxon>
    </lineage>
</organism>
<accession>X1K7G9</accession>
<sequence length="44" mass="5288">MTRKQSEASKRRWQDSEYRKKTIDAMKGRTAWNKGKKRSPETCQ</sequence>
<reference evidence="3" key="1">
    <citation type="journal article" date="2014" name="Front. Microbiol.">
        <title>High frequency of phylogenetically diverse reductive dehalogenase-homologous genes in deep subseafloor sedimentary metagenomes.</title>
        <authorList>
            <person name="Kawai M."/>
            <person name="Futagami T."/>
            <person name="Toyoda A."/>
            <person name="Takaki Y."/>
            <person name="Nishi S."/>
            <person name="Hori S."/>
            <person name="Arai W."/>
            <person name="Tsubouchi T."/>
            <person name="Morono Y."/>
            <person name="Uchiyama I."/>
            <person name="Ito T."/>
            <person name="Fujiyama A."/>
            <person name="Inagaki F."/>
            <person name="Takami H."/>
        </authorList>
    </citation>
    <scope>NUCLEOTIDE SEQUENCE</scope>
    <source>
        <strain evidence="3">Expedition CK06-06</strain>
    </source>
</reference>
<name>X1K7G9_9ZZZZ</name>
<proteinExistence type="predicted"/>
<dbReference type="AlphaFoldDB" id="X1K7G9"/>
<feature type="compositionally biased region" description="Basic and acidic residues" evidence="1">
    <location>
        <begin position="1"/>
        <end position="27"/>
    </location>
</feature>
<feature type="region of interest" description="Disordered" evidence="1">
    <location>
        <begin position="1"/>
        <end position="44"/>
    </location>
</feature>
<evidence type="ECO:0000256" key="1">
    <source>
        <dbReference type="SAM" id="MobiDB-lite"/>
    </source>
</evidence>
<dbReference type="GO" id="GO:0003677">
    <property type="term" value="F:DNA binding"/>
    <property type="evidence" value="ECO:0007669"/>
    <property type="project" value="InterPro"/>
</dbReference>
<dbReference type="InterPro" id="IPR003611">
    <property type="entry name" value="NUMOD3"/>
</dbReference>
<feature type="non-terminal residue" evidence="3">
    <location>
        <position position="44"/>
    </location>
</feature>
<protein>
    <recommendedName>
        <fullName evidence="2">Nuclease associated modular domain-containing protein</fullName>
    </recommendedName>
</protein>
<dbReference type="EMBL" id="BARU01037731">
    <property type="protein sequence ID" value="GAH89575.1"/>
    <property type="molecule type" value="Genomic_DNA"/>
</dbReference>
<comment type="caution">
    <text evidence="3">The sequence shown here is derived from an EMBL/GenBank/DDBJ whole genome shotgun (WGS) entry which is preliminary data.</text>
</comment>